<comment type="caution">
    <text evidence="3">The sequence shown here is derived from an EMBL/GenBank/DDBJ whole genome shotgun (WGS) entry which is preliminary data.</text>
</comment>
<dbReference type="Proteomes" id="UP000295621">
    <property type="component" value="Unassembled WGS sequence"/>
</dbReference>
<dbReference type="OrthoDB" id="3173471at2"/>
<reference evidence="3 4" key="1">
    <citation type="submission" date="2019-02" db="EMBL/GenBank/DDBJ databases">
        <title>Draft genome sequences of novel Actinobacteria.</title>
        <authorList>
            <person name="Sahin N."/>
            <person name="Ay H."/>
            <person name="Saygin H."/>
        </authorList>
    </citation>
    <scope>NUCLEOTIDE SEQUENCE [LARGE SCALE GENOMIC DNA]</scope>
    <source>
        <strain evidence="3 4">KC603</strain>
    </source>
</reference>
<gene>
    <name evidence="3" type="ORF">E1212_25810</name>
</gene>
<dbReference type="InterPro" id="IPR011335">
    <property type="entry name" value="Restrct_endonuc-II-like"/>
</dbReference>
<dbReference type="InterPro" id="IPR018547">
    <property type="entry name" value="AbiEi_C"/>
</dbReference>
<sequence length="306" mass="34692">MPSPRRAPGSRPSSAPVPLRGTAFTRTTARATGIAPERLRRRAYVRLHRCVYADRELSLDDEQTARAWLLALPDDAAMYGATAATWYGLPVETPADFQVIVPPGTVPRRRPGLEPHEGLAPDDATVHRGLRVTTPERTWLDLSLTLDDADLVVVGDAMVGRGLTTRERLVEAAEAARRRRRVVRARWLARQVRDRVDSPQETRLRLVLTNHGGLPQPSVNPDVGDEHGEWIGRPDLAYEHLKVAVQYEGDVHRSTRKRWRADIARDEVMRDHGWEVVRVTADDLRRPSQLCDRVRRALDRQRRRLA</sequence>
<proteinExistence type="predicted"/>
<dbReference type="Pfam" id="PF09407">
    <property type="entry name" value="AbiEi_1"/>
    <property type="match status" value="1"/>
</dbReference>
<dbReference type="EMBL" id="SMKL01000087">
    <property type="protein sequence ID" value="TDC46856.1"/>
    <property type="molecule type" value="Genomic_DNA"/>
</dbReference>
<dbReference type="SUPFAM" id="SSF52980">
    <property type="entry name" value="Restriction endonuclease-like"/>
    <property type="match status" value="1"/>
</dbReference>
<dbReference type="AlphaFoldDB" id="A0A4R4RCP0"/>
<dbReference type="Gene3D" id="3.40.960.10">
    <property type="entry name" value="VSR Endonuclease"/>
    <property type="match status" value="1"/>
</dbReference>
<evidence type="ECO:0000259" key="2">
    <source>
        <dbReference type="Pfam" id="PF09407"/>
    </source>
</evidence>
<name>A0A4R4RCP0_9ACTN</name>
<organism evidence="3 4">
    <name type="scientific">Jiangella ureilytica</name>
    <dbReference type="NCBI Taxonomy" id="2530374"/>
    <lineage>
        <taxon>Bacteria</taxon>
        <taxon>Bacillati</taxon>
        <taxon>Actinomycetota</taxon>
        <taxon>Actinomycetes</taxon>
        <taxon>Jiangellales</taxon>
        <taxon>Jiangellaceae</taxon>
        <taxon>Jiangella</taxon>
    </lineage>
</organism>
<dbReference type="RefSeq" id="WP_131987837.1">
    <property type="nucleotide sequence ID" value="NZ_SMKL01000087.1"/>
</dbReference>
<accession>A0A4R4RCP0</accession>
<evidence type="ECO:0000313" key="3">
    <source>
        <dbReference type="EMBL" id="TDC46856.1"/>
    </source>
</evidence>
<feature type="domain" description="AbiEi antitoxin C-terminal" evidence="2">
    <location>
        <begin position="66"/>
        <end position="188"/>
    </location>
</feature>
<keyword evidence="4" id="KW-1185">Reference proteome</keyword>
<feature type="region of interest" description="Disordered" evidence="1">
    <location>
        <begin position="1"/>
        <end position="21"/>
    </location>
</feature>
<evidence type="ECO:0000313" key="4">
    <source>
        <dbReference type="Proteomes" id="UP000295621"/>
    </source>
</evidence>
<protein>
    <recommendedName>
        <fullName evidence="2">AbiEi antitoxin C-terminal domain-containing protein</fullName>
    </recommendedName>
</protein>
<evidence type="ECO:0000256" key="1">
    <source>
        <dbReference type="SAM" id="MobiDB-lite"/>
    </source>
</evidence>